<sequence>MSNLNKKIIGHAVIFSLNVPKFYKKCFVNCFYLIDKMPSLVMEFKTPLQYTKRDIIYHESQIDFYSE</sequence>
<protein>
    <submittedName>
        <fullName evidence="1">Uncharacterized protein</fullName>
    </submittedName>
</protein>
<dbReference type="Proteomes" id="UP000829196">
    <property type="component" value="Unassembled WGS sequence"/>
</dbReference>
<proteinExistence type="predicted"/>
<dbReference type="AlphaFoldDB" id="A0A8T3B9Q1"/>
<accession>A0A8T3B9Q1</accession>
<evidence type="ECO:0000313" key="2">
    <source>
        <dbReference type="Proteomes" id="UP000829196"/>
    </source>
</evidence>
<keyword evidence="2" id="KW-1185">Reference proteome</keyword>
<comment type="caution">
    <text evidence="1">The sequence shown here is derived from an EMBL/GenBank/DDBJ whole genome shotgun (WGS) entry which is preliminary data.</text>
</comment>
<organism evidence="1 2">
    <name type="scientific">Dendrobium nobile</name>
    <name type="common">Orchid</name>
    <dbReference type="NCBI Taxonomy" id="94219"/>
    <lineage>
        <taxon>Eukaryota</taxon>
        <taxon>Viridiplantae</taxon>
        <taxon>Streptophyta</taxon>
        <taxon>Embryophyta</taxon>
        <taxon>Tracheophyta</taxon>
        <taxon>Spermatophyta</taxon>
        <taxon>Magnoliopsida</taxon>
        <taxon>Liliopsida</taxon>
        <taxon>Asparagales</taxon>
        <taxon>Orchidaceae</taxon>
        <taxon>Epidendroideae</taxon>
        <taxon>Malaxideae</taxon>
        <taxon>Dendrobiinae</taxon>
        <taxon>Dendrobium</taxon>
    </lineage>
</organism>
<reference evidence="1" key="1">
    <citation type="journal article" date="2022" name="Front. Genet.">
        <title>Chromosome-Scale Assembly of the Dendrobium nobile Genome Provides Insights Into the Molecular Mechanism of the Biosynthesis of the Medicinal Active Ingredient of Dendrobium.</title>
        <authorList>
            <person name="Xu Q."/>
            <person name="Niu S.-C."/>
            <person name="Li K.-L."/>
            <person name="Zheng P.-J."/>
            <person name="Zhang X.-J."/>
            <person name="Jia Y."/>
            <person name="Liu Y."/>
            <person name="Niu Y.-X."/>
            <person name="Yu L.-H."/>
            <person name="Chen D.-F."/>
            <person name="Zhang G.-Q."/>
        </authorList>
    </citation>
    <scope>NUCLEOTIDE SEQUENCE</scope>
    <source>
        <tissue evidence="1">Leaf</tissue>
    </source>
</reference>
<name>A0A8T3B9Q1_DENNO</name>
<dbReference type="EMBL" id="JAGYWB010000010">
    <property type="protein sequence ID" value="KAI0507538.1"/>
    <property type="molecule type" value="Genomic_DNA"/>
</dbReference>
<evidence type="ECO:0000313" key="1">
    <source>
        <dbReference type="EMBL" id="KAI0507538.1"/>
    </source>
</evidence>
<gene>
    <name evidence="1" type="ORF">KFK09_013664</name>
</gene>